<reference evidence="2" key="1">
    <citation type="journal article" date="2012" name="Nat. Genet.">
        <title>Lifestyle transitions in plant pathogenic Colletotrichum fungi deciphered by genome and transcriptome analyses.</title>
        <authorList>
            <person name="O'Connell R.J."/>
            <person name="Thon M.R."/>
            <person name="Hacquard S."/>
            <person name="Amyotte S.G."/>
            <person name="Kleemann J."/>
            <person name="Torres M.F."/>
            <person name="Damm U."/>
            <person name="Buiate E.A."/>
            <person name="Epstein L."/>
            <person name="Alkan N."/>
            <person name="Altmueller J."/>
            <person name="Alvarado-Balderrama L."/>
            <person name="Bauser C.A."/>
            <person name="Becker C."/>
            <person name="Birren B.W."/>
            <person name="Chen Z."/>
            <person name="Choi J."/>
            <person name="Crouch J.A."/>
            <person name="Duvick J.P."/>
            <person name="Farman M.A."/>
            <person name="Gan P."/>
            <person name="Heiman D."/>
            <person name="Henrissat B."/>
            <person name="Howard R.J."/>
            <person name="Kabbage M."/>
            <person name="Koch C."/>
            <person name="Kracher B."/>
            <person name="Kubo Y."/>
            <person name="Law A.D."/>
            <person name="Lebrun M.-H."/>
            <person name="Lee Y.-H."/>
            <person name="Miyara I."/>
            <person name="Moore N."/>
            <person name="Neumann U."/>
            <person name="Nordstroem K."/>
            <person name="Panaccione D.G."/>
            <person name="Panstruga R."/>
            <person name="Place M."/>
            <person name="Proctor R.H."/>
            <person name="Prusky D."/>
            <person name="Rech G."/>
            <person name="Reinhardt R."/>
            <person name="Rollins J.A."/>
            <person name="Rounsley S."/>
            <person name="Schardl C.L."/>
            <person name="Schwartz D.C."/>
            <person name="Shenoy N."/>
            <person name="Shirasu K."/>
            <person name="Sikhakolli U.R."/>
            <person name="Stueber K."/>
            <person name="Sukno S.A."/>
            <person name="Sweigard J.A."/>
            <person name="Takano Y."/>
            <person name="Takahara H."/>
            <person name="Trail F."/>
            <person name="van der Does H.C."/>
            <person name="Voll L.M."/>
            <person name="Will I."/>
            <person name="Young S."/>
            <person name="Zeng Q."/>
            <person name="Zhang J."/>
            <person name="Zhou S."/>
            <person name="Dickman M.B."/>
            <person name="Schulze-Lefert P."/>
            <person name="Ver Loren van Themaat E."/>
            <person name="Ma L.-J."/>
            <person name="Vaillancourt L.J."/>
        </authorList>
    </citation>
    <scope>NUCLEOTIDE SEQUENCE [LARGE SCALE GENOMIC DNA]</scope>
    <source>
        <strain evidence="2">M1.001 / M2 / FGSC 10212</strain>
    </source>
</reference>
<sequence length="221" mass="24847">MVVARYQHRWLKDGFSARLEVRPYTELAYRKKPEISVARAVGQILQRFQRQNCRKLLVEMLDRLTPVENEEREKKRGLLRRPEDESCIVLRAGRLARNFRPSLLARAWAMLVRECRQTIATCLPGDIEDSCPSTTTSGQTSAIIEPLLRGKTLPGWRPSRSHLEMIARFPPPHSKLKLISFAGGALGSSTGNALSARNQLLSVCISTEVGAAFSHLADRDN</sequence>
<keyword evidence="2" id="KW-1185">Reference proteome</keyword>
<dbReference type="Proteomes" id="UP000008782">
    <property type="component" value="Unassembled WGS sequence"/>
</dbReference>
<gene>
    <name evidence="1" type="ORF">GLRG_01964</name>
</gene>
<dbReference type="EMBL" id="GG697337">
    <property type="protein sequence ID" value="EFQ27469.1"/>
    <property type="molecule type" value="Genomic_DNA"/>
</dbReference>
<dbReference type="STRING" id="645133.E3Q8V5"/>
<dbReference type="RefSeq" id="XP_008091489.1">
    <property type="nucleotide sequence ID" value="XM_008093298.1"/>
</dbReference>
<accession>E3Q8V5</accession>
<name>E3Q8V5_COLGM</name>
<dbReference type="VEuPathDB" id="FungiDB:GLRG_01964"/>
<dbReference type="HOGENOM" id="CLU_1250575_0_0_1"/>
<dbReference type="AlphaFoldDB" id="E3Q8V5"/>
<protein>
    <submittedName>
        <fullName evidence="1">Uncharacterized protein</fullName>
    </submittedName>
</protein>
<organism evidence="2">
    <name type="scientific">Colletotrichum graminicola (strain M1.001 / M2 / FGSC 10212)</name>
    <name type="common">Maize anthracnose fungus</name>
    <name type="synonym">Glomerella graminicola</name>
    <dbReference type="NCBI Taxonomy" id="645133"/>
    <lineage>
        <taxon>Eukaryota</taxon>
        <taxon>Fungi</taxon>
        <taxon>Dikarya</taxon>
        <taxon>Ascomycota</taxon>
        <taxon>Pezizomycotina</taxon>
        <taxon>Sordariomycetes</taxon>
        <taxon>Hypocreomycetidae</taxon>
        <taxon>Glomerellales</taxon>
        <taxon>Glomerellaceae</taxon>
        <taxon>Colletotrichum</taxon>
        <taxon>Colletotrichum graminicola species complex</taxon>
    </lineage>
</organism>
<evidence type="ECO:0000313" key="2">
    <source>
        <dbReference type="Proteomes" id="UP000008782"/>
    </source>
</evidence>
<evidence type="ECO:0000313" key="1">
    <source>
        <dbReference type="EMBL" id="EFQ27469.1"/>
    </source>
</evidence>
<proteinExistence type="predicted"/>
<dbReference type="GeneID" id="24407329"/>